<gene>
    <name evidence="3" type="ORF">ACFP3U_02870</name>
</gene>
<reference evidence="4" key="1">
    <citation type="journal article" date="2019" name="Int. J. Syst. Evol. Microbiol.">
        <title>The Global Catalogue of Microorganisms (GCM) 10K type strain sequencing project: providing services to taxonomists for standard genome sequencing and annotation.</title>
        <authorList>
            <consortium name="The Broad Institute Genomics Platform"/>
            <consortium name="The Broad Institute Genome Sequencing Center for Infectious Disease"/>
            <person name="Wu L."/>
            <person name="Ma J."/>
        </authorList>
    </citation>
    <scope>NUCLEOTIDE SEQUENCE [LARGE SCALE GENOMIC DNA]</scope>
    <source>
        <strain evidence="4">CGMCC 4.1437</strain>
    </source>
</reference>
<dbReference type="InterPro" id="IPR006047">
    <property type="entry name" value="GH13_cat_dom"/>
</dbReference>
<feature type="region of interest" description="Disordered" evidence="1">
    <location>
        <begin position="593"/>
        <end position="614"/>
    </location>
</feature>
<dbReference type="Pfam" id="PF00128">
    <property type="entry name" value="Alpha-amylase"/>
    <property type="match status" value="1"/>
</dbReference>
<organism evidence="3 4">
    <name type="scientific">Kitasatospora misakiensis</name>
    <dbReference type="NCBI Taxonomy" id="67330"/>
    <lineage>
        <taxon>Bacteria</taxon>
        <taxon>Bacillati</taxon>
        <taxon>Actinomycetota</taxon>
        <taxon>Actinomycetes</taxon>
        <taxon>Kitasatosporales</taxon>
        <taxon>Streptomycetaceae</taxon>
        <taxon>Kitasatospora</taxon>
    </lineage>
</organism>
<keyword evidence="3" id="KW-0378">Hydrolase</keyword>
<accession>A0ABW0X0A9</accession>
<feature type="compositionally biased region" description="Low complexity" evidence="1">
    <location>
        <begin position="7"/>
        <end position="18"/>
    </location>
</feature>
<dbReference type="Proteomes" id="UP001595975">
    <property type="component" value="Unassembled WGS sequence"/>
</dbReference>
<dbReference type="PANTHER" id="PTHR10357">
    <property type="entry name" value="ALPHA-AMYLASE FAMILY MEMBER"/>
    <property type="match status" value="1"/>
</dbReference>
<dbReference type="InterPro" id="IPR012767">
    <property type="entry name" value="Trehalose_TreY"/>
</dbReference>
<dbReference type="SUPFAM" id="SSF51445">
    <property type="entry name" value="(Trans)glycosidases"/>
    <property type="match status" value="2"/>
</dbReference>
<evidence type="ECO:0000313" key="4">
    <source>
        <dbReference type="Proteomes" id="UP001595975"/>
    </source>
</evidence>
<evidence type="ECO:0000313" key="3">
    <source>
        <dbReference type="EMBL" id="MFC5661921.1"/>
    </source>
</evidence>
<keyword evidence="4" id="KW-1185">Reference proteome</keyword>
<dbReference type="Gene3D" id="3.20.20.80">
    <property type="entry name" value="Glycosidases"/>
    <property type="match status" value="3"/>
</dbReference>
<evidence type="ECO:0000256" key="1">
    <source>
        <dbReference type="SAM" id="MobiDB-lite"/>
    </source>
</evidence>
<comment type="caution">
    <text evidence="3">The sequence shown here is derived from an EMBL/GenBank/DDBJ whole genome shotgun (WGS) entry which is preliminary data.</text>
</comment>
<dbReference type="EMBL" id="JBHSOF010000002">
    <property type="protein sequence ID" value="MFC5661921.1"/>
    <property type="molecule type" value="Genomic_DNA"/>
</dbReference>
<dbReference type="Gene3D" id="1.10.10.470">
    <property type="entry name" value="Maltooligosyl trehalose synthase, domain 4"/>
    <property type="match status" value="1"/>
</dbReference>
<sequence>MTDAAEPAQPRPAAVPSAAPTPTPPAVPSPVPSASYRLQLQPGFTLRDATAAVPYLAALGVSHLHLSPLLAAVPGSTHGYDTVDHGRIAEQLGGEEALRALAAEAHRHHLRLIADVVPNHMAVPVPEHLNLPLLEVLRDGPDSPYARWFDIDWTAQPGPTDAPGRGRVLLPLLGDRLGAVLDQLAVDGDTLRYHDHALPLRPGTEELPLRELLGRQWYRLAWWRLARTELNYRRFFTVNELIAVRVEEPEVFEATHGVLLRLHREGVLDGFRIDHPDGLADPRGYLERLAAATGGAYTVVEKILTGEERLPADWPCAGTTGYDALRRIDGVLTDHAGAGRLAGAYEAFLADTSPDACADGSPGVSPGVSPAAAPSGEPCADPHPALAAAWRGRADMTGPGGELSAEVERLVRLAVRLGAADPAHADHPPGRLRAALRRLLTGYPAYRPYVRPGEPLPEASAAQLAAALDADGEPVDATDRFVADLATGVLGRGPEQDEFAVRFAQTAAAVAAKGVEDTAFYRWNALLSLNEVGGEPARPGVRPEDFHAWCHDVERHWPHTMTVLSTHDTKRSADARARLAVLAEQPREWAAEAAAWSTAAGRGPGSGPGSGHDADSDWTLWQTLVAAWPLTPERLVTAVLKAAREAKVHTSWTSQDVRFERALADRARAVFGHPGLLPRIEGYVAAIAPYARSNTLSAALLHLTVPGVPDLYQGSEEPLYTLVDPDNRRAVDLGALAVRLTDSATARAGDLAREKLHLTTTALHLRRTRALGAHRPLTATGPAAGHLLAFGRGPDVLTAVTRLPYGLARAGGWRDTELHLPSTGDGWTDELTERHFPSGPVPVGELLAGDRPVVLLTRRGTP</sequence>
<protein>
    <submittedName>
        <fullName evidence="3">Alpha-amylase family glycosyl hydrolase</fullName>
    </submittedName>
</protein>
<dbReference type="CDD" id="cd11336">
    <property type="entry name" value="AmyAc_MTSase"/>
    <property type="match status" value="1"/>
</dbReference>
<dbReference type="InterPro" id="IPR013797">
    <property type="entry name" value="Maltooligo_trehalose_synth_4"/>
</dbReference>
<dbReference type="InterPro" id="IPR017853">
    <property type="entry name" value="GH"/>
</dbReference>
<feature type="domain" description="Glycosyl hydrolase family 13 catalytic" evidence="2">
    <location>
        <begin position="30"/>
        <end position="739"/>
    </location>
</feature>
<dbReference type="RefSeq" id="WP_380223508.1">
    <property type="nucleotide sequence ID" value="NZ_JBHSOF010000002.1"/>
</dbReference>
<dbReference type="PANTHER" id="PTHR10357:SF216">
    <property type="entry name" value="MALTOOLIGOSYL TREHALOSE SYNTHASE-RELATED"/>
    <property type="match status" value="1"/>
</dbReference>
<feature type="region of interest" description="Disordered" evidence="1">
    <location>
        <begin position="1"/>
        <end position="34"/>
    </location>
</feature>
<feature type="compositionally biased region" description="Pro residues" evidence="1">
    <location>
        <begin position="19"/>
        <end position="31"/>
    </location>
</feature>
<proteinExistence type="predicted"/>
<evidence type="ECO:0000259" key="2">
    <source>
        <dbReference type="SMART" id="SM00642"/>
    </source>
</evidence>
<dbReference type="GO" id="GO:0016787">
    <property type="term" value="F:hydrolase activity"/>
    <property type="evidence" value="ECO:0007669"/>
    <property type="project" value="UniProtKB-KW"/>
</dbReference>
<name>A0ABW0X0A9_9ACTN</name>
<dbReference type="SMART" id="SM00642">
    <property type="entry name" value="Aamy"/>
    <property type="match status" value="1"/>
</dbReference>